<keyword evidence="1" id="KW-0813">Transport</keyword>
<dbReference type="CDD" id="cd03230">
    <property type="entry name" value="ABC_DR_subfamily_A"/>
    <property type="match status" value="1"/>
</dbReference>
<dbReference type="InterPro" id="IPR051782">
    <property type="entry name" value="ABC_Transporter_VariousFunc"/>
</dbReference>
<dbReference type="RefSeq" id="WP_219526934.1">
    <property type="nucleotide sequence ID" value="NZ_JAHKRM010000001.1"/>
</dbReference>
<dbReference type="InterPro" id="IPR003593">
    <property type="entry name" value="AAA+_ATPase"/>
</dbReference>
<gene>
    <name evidence="5" type="ORF">ACFSJ0_25810</name>
</gene>
<keyword evidence="2" id="KW-0547">Nucleotide-binding</keyword>
<dbReference type="GO" id="GO:0005524">
    <property type="term" value="F:ATP binding"/>
    <property type="evidence" value="ECO:0007669"/>
    <property type="project" value="UniProtKB-KW"/>
</dbReference>
<name>A0ABW4GCQ5_9ACTN</name>
<keyword evidence="6" id="KW-1185">Reference proteome</keyword>
<evidence type="ECO:0000313" key="6">
    <source>
        <dbReference type="Proteomes" id="UP001597097"/>
    </source>
</evidence>
<comment type="caution">
    <text evidence="5">The sequence shown here is derived from an EMBL/GenBank/DDBJ whole genome shotgun (WGS) entry which is preliminary data.</text>
</comment>
<accession>A0ABW4GCQ5</accession>
<evidence type="ECO:0000256" key="2">
    <source>
        <dbReference type="ARBA" id="ARBA00022741"/>
    </source>
</evidence>
<proteinExistence type="predicted"/>
<protein>
    <submittedName>
        <fullName evidence="5">ABC transporter ATP-binding protein</fullName>
    </submittedName>
</protein>
<evidence type="ECO:0000313" key="5">
    <source>
        <dbReference type="EMBL" id="MFD1540497.1"/>
    </source>
</evidence>
<sequence length="298" mass="31709">MTAVLRARALGKKYQRRWALTDCTLEIPPGHVTGLVGPNGAGKSTLLNLAAGMLTPTTGTIEVCGGRPGSGPAQLAKVGFVAQDTPIYAGLTVSDHLRLGAQLNPSWDDALARRRIERLGLDPHQRAGKLSGGQRAQLALTVGLAKRPELLILDEPVAALDPLARREVLQDLMEAVAEHGLSVILSSHLVADLERVCDHLIVLVAAQVAITGEIDELLATHHRLVGPRRDVATLPADQHVISASHTDRQTTLIIHTEAPILDPAWTVSTVGLEDLVLAYMGRAAGAGSGRRRALEVLR</sequence>
<dbReference type="SMART" id="SM00382">
    <property type="entry name" value="AAA"/>
    <property type="match status" value="1"/>
</dbReference>
<evidence type="ECO:0000256" key="3">
    <source>
        <dbReference type="ARBA" id="ARBA00022840"/>
    </source>
</evidence>
<evidence type="ECO:0000259" key="4">
    <source>
        <dbReference type="PROSITE" id="PS50893"/>
    </source>
</evidence>
<dbReference type="InterPro" id="IPR003439">
    <property type="entry name" value="ABC_transporter-like_ATP-bd"/>
</dbReference>
<reference evidence="6" key="1">
    <citation type="journal article" date="2019" name="Int. J. Syst. Evol. Microbiol.">
        <title>The Global Catalogue of Microorganisms (GCM) 10K type strain sequencing project: providing services to taxonomists for standard genome sequencing and annotation.</title>
        <authorList>
            <consortium name="The Broad Institute Genomics Platform"/>
            <consortium name="The Broad Institute Genome Sequencing Center for Infectious Disease"/>
            <person name="Wu L."/>
            <person name="Ma J."/>
        </authorList>
    </citation>
    <scope>NUCLEOTIDE SEQUENCE [LARGE SCALE GENOMIC DNA]</scope>
    <source>
        <strain evidence="6">CGMCC 1.15399</strain>
    </source>
</reference>
<dbReference type="Pfam" id="PF00005">
    <property type="entry name" value="ABC_tran"/>
    <property type="match status" value="1"/>
</dbReference>
<evidence type="ECO:0000256" key="1">
    <source>
        <dbReference type="ARBA" id="ARBA00022448"/>
    </source>
</evidence>
<dbReference type="EMBL" id="JBHUCM010000019">
    <property type="protein sequence ID" value="MFD1540497.1"/>
    <property type="molecule type" value="Genomic_DNA"/>
</dbReference>
<feature type="domain" description="ABC transporter" evidence="4">
    <location>
        <begin position="5"/>
        <end position="230"/>
    </location>
</feature>
<keyword evidence="3 5" id="KW-0067">ATP-binding</keyword>
<dbReference type="PROSITE" id="PS50893">
    <property type="entry name" value="ABC_TRANSPORTER_2"/>
    <property type="match status" value="1"/>
</dbReference>
<dbReference type="PANTHER" id="PTHR42939">
    <property type="entry name" value="ABC TRANSPORTER ATP-BINDING PROTEIN ALBC-RELATED"/>
    <property type="match status" value="1"/>
</dbReference>
<dbReference type="PANTHER" id="PTHR42939:SF1">
    <property type="entry name" value="ABC TRANSPORTER ATP-BINDING PROTEIN ALBC-RELATED"/>
    <property type="match status" value="1"/>
</dbReference>
<dbReference type="Proteomes" id="UP001597097">
    <property type="component" value="Unassembled WGS sequence"/>
</dbReference>
<organism evidence="5 6">
    <name type="scientific">Nonomuraea guangzhouensis</name>
    <dbReference type="NCBI Taxonomy" id="1291555"/>
    <lineage>
        <taxon>Bacteria</taxon>
        <taxon>Bacillati</taxon>
        <taxon>Actinomycetota</taxon>
        <taxon>Actinomycetes</taxon>
        <taxon>Streptosporangiales</taxon>
        <taxon>Streptosporangiaceae</taxon>
        <taxon>Nonomuraea</taxon>
    </lineage>
</organism>